<accession>A0A9W8DQX2</accession>
<evidence type="ECO:0000256" key="7">
    <source>
        <dbReference type="RuleBase" id="RU003844"/>
    </source>
</evidence>
<dbReference type="GO" id="GO:0030011">
    <property type="term" value="P:maintenance of cell polarity"/>
    <property type="evidence" value="ECO:0007669"/>
    <property type="project" value="TreeGrafter"/>
</dbReference>
<keyword evidence="5" id="KW-0446">Lipid-binding</keyword>
<dbReference type="SMART" id="SM00233">
    <property type="entry name" value="PH"/>
    <property type="match status" value="1"/>
</dbReference>
<feature type="repeat" description="ANK" evidence="6">
    <location>
        <begin position="109"/>
        <end position="141"/>
    </location>
</feature>
<feature type="compositionally biased region" description="Acidic residues" evidence="8">
    <location>
        <begin position="621"/>
        <end position="641"/>
    </location>
</feature>
<feature type="region of interest" description="Disordered" evidence="8">
    <location>
        <begin position="557"/>
        <end position="641"/>
    </location>
</feature>
<dbReference type="SUPFAM" id="SSF48403">
    <property type="entry name" value="Ankyrin repeat"/>
    <property type="match status" value="1"/>
</dbReference>
<sequence>MPSDDIPALPDVSLCENFQPSSIKDVTLCSSALKAFRTGDVSKIRALLPHWEMDSTESKEGDGEAKADQPRASLINMSPLQMAVLLSSPETVTELLNDFSDQINHKDRNGMTALHFAAKSGRATIATILLENGSDFQIADSNGNLPIAYASNSEVRSILKAYHDKAEFELSKQLLNWAKQGDKDSISKFITSPTSPIFPNVKTIDYSTGKTLLHYAVIMDHIDFAKWAIRHGANPNALDNDGKKPSDLGPSASMKFLLDQVPSQELNYGDIEKAPTFSGELLKWTNYANGWKPRWFELERGVLSYFKHKDDAENACRGAVNLKIAEINYNQKNPRQFDIRGKGFKRCRVKATNEKIAREWVHQLNLSKEWAKDQPEFAFDDASNHTSNNGIPANYSLTNQSVISDDNGPQPEQQSTNTGSPSAHKSSPVLTAQRPVSPSPSGNSVNSATNYRPSLEMLQVASNNMKNQLHLQSFLMKSLIQELKRVGDKDPQLQNTIAEYSETATKSCSDISQQLEELEQLISTNQKVWQNRLKAEQERIDFLADILQVQEMESAAKVDTLTKKKKSSVAKTPKFPKSIENSRPASPQGSSKNEASSDQQEASVSGAVAKFEQNQINESPDREDDNSSIDSEEESDSDEFADANDVFFDAASTLVRKPSFTPAPTAPGSSNISVSHEDVSEGTQETEKQSDLILLDGYPFPPNLRLAFPESGSKKPNLNLWQMIKSAVGKDLTKISVPVFFNEPTSFLQRFTEDMEYSTLLDIASCLPASVDRTLYVAAFAMSNYSSTFGRVAKPFNPLLGETYEYVRTDKRYRAFSEQVSHHPPVSACWVEGDNYIYHADTNVKSRFGGKSLSVVPTGGCHVYLRVPIQFKDDPDDDKLAKPKQEASVDEKGEYFTEHYSWNKITTYVQGIITGSFWIEHIGEIEVINHRTGDVTRLDFKASSWLGSGKYKVEGQALDRIGNVAYNITGKWTERIVAIPTKSGGEYNDDVMSPEAPAFARSSSYIGSKDGKGLAGSQVMPAEGLQLPNEPFVLWKVHEPSKVPIPYNLTKYAATLSDMPSELVEFLCPTDSRFRPDQRAMEKGEFNEADSKKTYLEEKQRAVRRRREAGELPSWKPRWFERSVDKDTGEGYWKFTGEYWEERERVANIKKEGKEAEWVEVPNIF</sequence>
<dbReference type="InterPro" id="IPR036770">
    <property type="entry name" value="Ankyrin_rpt-contain_sf"/>
</dbReference>
<dbReference type="InterPro" id="IPR011993">
    <property type="entry name" value="PH-like_dom_sf"/>
</dbReference>
<feature type="domain" description="PH" evidence="9">
    <location>
        <begin position="274"/>
        <end position="369"/>
    </location>
</feature>
<dbReference type="Proteomes" id="UP001150538">
    <property type="component" value="Unassembled WGS sequence"/>
</dbReference>
<dbReference type="PANTHER" id="PTHR10972:SF205">
    <property type="entry name" value="OXYSTEROL-BINDING PROTEIN 1"/>
    <property type="match status" value="1"/>
</dbReference>
<evidence type="ECO:0000256" key="3">
    <source>
        <dbReference type="ARBA" id="ARBA00022553"/>
    </source>
</evidence>
<evidence type="ECO:0000256" key="5">
    <source>
        <dbReference type="ARBA" id="ARBA00023121"/>
    </source>
</evidence>
<dbReference type="InterPro" id="IPR001849">
    <property type="entry name" value="PH_domain"/>
</dbReference>
<dbReference type="Gene3D" id="2.30.29.30">
    <property type="entry name" value="Pleckstrin-homology domain (PH domain)/Phosphotyrosine-binding domain (PTB)"/>
    <property type="match status" value="1"/>
</dbReference>
<feature type="region of interest" description="Disordered" evidence="8">
    <location>
        <begin position="379"/>
        <end position="449"/>
    </location>
</feature>
<dbReference type="Pfam" id="PF01237">
    <property type="entry name" value="Oxysterol_BP"/>
    <property type="match status" value="1"/>
</dbReference>
<keyword evidence="11" id="KW-1185">Reference proteome</keyword>
<evidence type="ECO:0000259" key="9">
    <source>
        <dbReference type="PROSITE" id="PS50003"/>
    </source>
</evidence>
<dbReference type="GO" id="GO:0032934">
    <property type="term" value="F:sterol binding"/>
    <property type="evidence" value="ECO:0007669"/>
    <property type="project" value="TreeGrafter"/>
</dbReference>
<dbReference type="GO" id="GO:0097038">
    <property type="term" value="C:perinuclear endoplasmic reticulum"/>
    <property type="evidence" value="ECO:0007669"/>
    <property type="project" value="TreeGrafter"/>
</dbReference>
<dbReference type="GO" id="GO:0005635">
    <property type="term" value="C:nuclear envelope"/>
    <property type="evidence" value="ECO:0007669"/>
    <property type="project" value="TreeGrafter"/>
</dbReference>
<keyword evidence="4" id="KW-0445">Lipid transport</keyword>
<feature type="compositionally biased region" description="Polar residues" evidence="8">
    <location>
        <begin position="579"/>
        <end position="603"/>
    </location>
</feature>
<dbReference type="GO" id="GO:0006887">
    <property type="term" value="P:exocytosis"/>
    <property type="evidence" value="ECO:0007669"/>
    <property type="project" value="TreeGrafter"/>
</dbReference>
<dbReference type="GO" id="GO:0005829">
    <property type="term" value="C:cytosol"/>
    <property type="evidence" value="ECO:0007669"/>
    <property type="project" value="TreeGrafter"/>
</dbReference>
<evidence type="ECO:0000313" key="10">
    <source>
        <dbReference type="EMBL" id="KAJ1920926.1"/>
    </source>
</evidence>
<dbReference type="EMBL" id="JANBPU010000008">
    <property type="protein sequence ID" value="KAJ1920926.1"/>
    <property type="molecule type" value="Genomic_DNA"/>
</dbReference>
<dbReference type="SUPFAM" id="SSF144000">
    <property type="entry name" value="Oxysterol-binding protein-like"/>
    <property type="match status" value="1"/>
</dbReference>
<dbReference type="PANTHER" id="PTHR10972">
    <property type="entry name" value="OXYSTEROL-BINDING PROTEIN-RELATED"/>
    <property type="match status" value="1"/>
</dbReference>
<feature type="region of interest" description="Disordered" evidence="8">
    <location>
        <begin position="659"/>
        <end position="686"/>
    </location>
</feature>
<keyword evidence="6" id="KW-0040">ANK repeat</keyword>
<dbReference type="InterPro" id="IPR037239">
    <property type="entry name" value="OSBP_sf"/>
</dbReference>
<dbReference type="PROSITE" id="PS50297">
    <property type="entry name" value="ANK_REP_REGION"/>
    <property type="match status" value="2"/>
</dbReference>
<feature type="compositionally biased region" description="Low complexity" evidence="8">
    <location>
        <begin position="435"/>
        <end position="447"/>
    </location>
</feature>
<comment type="similarity">
    <text evidence="1 7">Belongs to the OSBP family.</text>
</comment>
<evidence type="ECO:0000256" key="8">
    <source>
        <dbReference type="SAM" id="MobiDB-lite"/>
    </source>
</evidence>
<dbReference type="Gene3D" id="3.30.70.3490">
    <property type="match status" value="1"/>
</dbReference>
<gene>
    <name evidence="10" type="ORF">H4219_000979</name>
</gene>
<dbReference type="GO" id="GO:0005886">
    <property type="term" value="C:plasma membrane"/>
    <property type="evidence" value="ECO:0007669"/>
    <property type="project" value="TreeGrafter"/>
</dbReference>
<dbReference type="InterPro" id="IPR018494">
    <property type="entry name" value="Oxysterol-bd_CS"/>
</dbReference>
<protein>
    <recommendedName>
        <fullName evidence="9">PH domain-containing protein</fullName>
    </recommendedName>
</protein>
<dbReference type="InterPro" id="IPR002110">
    <property type="entry name" value="Ankyrin_rpt"/>
</dbReference>
<reference evidence="10" key="1">
    <citation type="submission" date="2022-07" db="EMBL/GenBank/DDBJ databases">
        <title>Phylogenomic reconstructions and comparative analyses of Kickxellomycotina fungi.</title>
        <authorList>
            <person name="Reynolds N.K."/>
            <person name="Stajich J.E."/>
            <person name="Barry K."/>
            <person name="Grigoriev I.V."/>
            <person name="Crous P."/>
            <person name="Smith M.E."/>
        </authorList>
    </citation>
    <scope>NUCLEOTIDE SEQUENCE</scope>
    <source>
        <strain evidence="10">NBRC 100468</strain>
    </source>
</reference>
<organism evidence="10 11">
    <name type="scientific">Mycoemilia scoparia</name>
    <dbReference type="NCBI Taxonomy" id="417184"/>
    <lineage>
        <taxon>Eukaryota</taxon>
        <taxon>Fungi</taxon>
        <taxon>Fungi incertae sedis</taxon>
        <taxon>Zoopagomycota</taxon>
        <taxon>Kickxellomycotina</taxon>
        <taxon>Kickxellomycetes</taxon>
        <taxon>Kickxellales</taxon>
        <taxon>Kickxellaceae</taxon>
        <taxon>Mycoemilia</taxon>
    </lineage>
</organism>
<dbReference type="OrthoDB" id="1854502at2759"/>
<dbReference type="AlphaFoldDB" id="A0A9W8DQX2"/>
<dbReference type="Pfam" id="PF12796">
    <property type="entry name" value="Ank_2"/>
    <property type="match status" value="1"/>
</dbReference>
<proteinExistence type="inferred from homology"/>
<dbReference type="GO" id="GO:0034727">
    <property type="term" value="P:piecemeal microautophagy of the nucleus"/>
    <property type="evidence" value="ECO:0007669"/>
    <property type="project" value="TreeGrafter"/>
</dbReference>
<dbReference type="PROSITE" id="PS50088">
    <property type="entry name" value="ANK_REPEAT"/>
    <property type="match status" value="2"/>
</dbReference>
<dbReference type="Pfam" id="PF00023">
    <property type="entry name" value="Ank"/>
    <property type="match status" value="1"/>
</dbReference>
<feature type="compositionally biased region" description="Polar residues" evidence="8">
    <location>
        <begin position="384"/>
        <end position="404"/>
    </location>
</feature>
<evidence type="ECO:0000256" key="6">
    <source>
        <dbReference type="PROSITE-ProRule" id="PRU00023"/>
    </source>
</evidence>
<keyword evidence="3" id="KW-0597">Phosphoprotein</keyword>
<dbReference type="SUPFAM" id="SSF50729">
    <property type="entry name" value="PH domain-like"/>
    <property type="match status" value="1"/>
</dbReference>
<dbReference type="Gene3D" id="1.25.40.20">
    <property type="entry name" value="Ankyrin repeat-containing domain"/>
    <property type="match status" value="2"/>
</dbReference>
<evidence type="ECO:0000256" key="4">
    <source>
        <dbReference type="ARBA" id="ARBA00023055"/>
    </source>
</evidence>
<dbReference type="Pfam" id="PF00169">
    <property type="entry name" value="PH"/>
    <property type="match status" value="1"/>
</dbReference>
<dbReference type="PROSITE" id="PS50003">
    <property type="entry name" value="PH_DOMAIN"/>
    <property type="match status" value="1"/>
</dbReference>
<feature type="compositionally biased region" description="Basic and acidic residues" evidence="8">
    <location>
        <begin position="675"/>
        <end position="686"/>
    </location>
</feature>
<feature type="compositionally biased region" description="Polar residues" evidence="8">
    <location>
        <begin position="410"/>
        <end position="430"/>
    </location>
</feature>
<dbReference type="PROSITE" id="PS01013">
    <property type="entry name" value="OSBP"/>
    <property type="match status" value="1"/>
</dbReference>
<evidence type="ECO:0000256" key="2">
    <source>
        <dbReference type="ARBA" id="ARBA00022448"/>
    </source>
</evidence>
<dbReference type="InterPro" id="IPR000648">
    <property type="entry name" value="Oxysterol-bd"/>
</dbReference>
<dbReference type="GO" id="GO:0006869">
    <property type="term" value="P:lipid transport"/>
    <property type="evidence" value="ECO:0007669"/>
    <property type="project" value="UniProtKB-KW"/>
</dbReference>
<evidence type="ECO:0000256" key="1">
    <source>
        <dbReference type="ARBA" id="ARBA00008842"/>
    </source>
</evidence>
<name>A0A9W8DQX2_9FUNG</name>
<dbReference type="GO" id="GO:0006897">
    <property type="term" value="P:endocytosis"/>
    <property type="evidence" value="ECO:0007669"/>
    <property type="project" value="TreeGrafter"/>
</dbReference>
<evidence type="ECO:0000313" key="11">
    <source>
        <dbReference type="Proteomes" id="UP001150538"/>
    </source>
</evidence>
<keyword evidence="2" id="KW-0813">Transport</keyword>
<dbReference type="SMART" id="SM00248">
    <property type="entry name" value="ANK"/>
    <property type="match status" value="3"/>
</dbReference>
<comment type="caution">
    <text evidence="10">The sequence shown here is derived from an EMBL/GenBank/DDBJ whole genome shotgun (WGS) entry which is preliminary data.</text>
</comment>
<feature type="repeat" description="ANK" evidence="6">
    <location>
        <begin position="208"/>
        <end position="240"/>
    </location>
</feature>
<dbReference type="Gene3D" id="2.40.160.120">
    <property type="match status" value="1"/>
</dbReference>